<gene>
    <name evidence="1" type="ORF">H7B90_02825</name>
</gene>
<evidence type="ECO:0000313" key="1">
    <source>
        <dbReference type="EMBL" id="MBB6690325.1"/>
    </source>
</evidence>
<accession>A0A841TQ94</accession>
<sequence>MCTIGALAYEDETGRLRVFGFKNADNPPVGYWHGTAGGGDGGFRSLAFGLLAQTGINAGLNERGLLVVSSYFGCEDPSESEGPAEPGGGFRSGDIRGRVQAEALARCETAADALVLLQERFEEAEERSIGGSHILADKDGGLYAFEHHRGHTAWQDASLAGWAARSNQAFGLFAAAQARQRDEIVRDRTIRLRTAELRLDALARRRPPGEEAIAELRSLLASHAPDGGGAVGSICAHGAVHGRSNAPLPHDTVSSMIWDVTEGKMHYTLGQPCRSEWRTATLSGKGIYDAVFL</sequence>
<name>A0A841TQ94_9BACL</name>
<evidence type="ECO:0000313" key="2">
    <source>
        <dbReference type="Proteomes" id="UP000553776"/>
    </source>
</evidence>
<proteinExistence type="predicted"/>
<organism evidence="1 2">
    <name type="scientific">Cohnella xylanilytica</name>
    <dbReference type="NCBI Taxonomy" id="557555"/>
    <lineage>
        <taxon>Bacteria</taxon>
        <taxon>Bacillati</taxon>
        <taxon>Bacillota</taxon>
        <taxon>Bacilli</taxon>
        <taxon>Bacillales</taxon>
        <taxon>Paenibacillaceae</taxon>
        <taxon>Cohnella</taxon>
    </lineage>
</organism>
<keyword evidence="2" id="KW-1185">Reference proteome</keyword>
<dbReference type="EMBL" id="JACJVR010000007">
    <property type="protein sequence ID" value="MBB6690325.1"/>
    <property type="molecule type" value="Genomic_DNA"/>
</dbReference>
<comment type="caution">
    <text evidence="1">The sequence shown here is derived from an EMBL/GenBank/DDBJ whole genome shotgun (WGS) entry which is preliminary data.</text>
</comment>
<evidence type="ECO:0008006" key="3">
    <source>
        <dbReference type="Google" id="ProtNLM"/>
    </source>
</evidence>
<protein>
    <recommendedName>
        <fullName evidence="3">Acyl-CoA:6-aminopenicillanic acid acyl transferase</fullName>
    </recommendedName>
</protein>
<dbReference type="RefSeq" id="WP_185134359.1">
    <property type="nucleotide sequence ID" value="NZ_JACJVR010000007.1"/>
</dbReference>
<reference evidence="1 2" key="1">
    <citation type="submission" date="2020-08" db="EMBL/GenBank/DDBJ databases">
        <title>Cohnella phylogeny.</title>
        <authorList>
            <person name="Dunlap C."/>
        </authorList>
    </citation>
    <scope>NUCLEOTIDE SEQUENCE [LARGE SCALE GENOMIC DNA]</scope>
    <source>
        <strain evidence="1 2">DSM 25239</strain>
    </source>
</reference>
<dbReference type="Proteomes" id="UP000553776">
    <property type="component" value="Unassembled WGS sequence"/>
</dbReference>
<dbReference type="AlphaFoldDB" id="A0A841TQ94"/>
<dbReference type="Gene3D" id="3.60.60.10">
    <property type="entry name" value="Penicillin V Acylase, Chain A"/>
    <property type="match status" value="1"/>
</dbReference>